<feature type="region of interest" description="Disordered" evidence="1">
    <location>
        <begin position="1"/>
        <end position="80"/>
    </location>
</feature>
<accession>A0AAJ4UV03</accession>
<dbReference type="AlphaFoldDB" id="A0AAJ4UV03"/>
<reference evidence="2 3" key="1">
    <citation type="submission" date="2018-11" db="EMBL/GenBank/DDBJ databases">
        <title>Genome sequences of Natronomonas sp. CBA1133.</title>
        <authorList>
            <person name="Roh S.W."/>
            <person name="Cha I.-T."/>
        </authorList>
    </citation>
    <scope>NUCLEOTIDE SEQUENCE [LARGE SCALE GENOMIC DNA]</scope>
    <source>
        <strain evidence="2 3">CBA1133</strain>
    </source>
</reference>
<evidence type="ECO:0000313" key="2">
    <source>
        <dbReference type="EMBL" id="RNJ25476.1"/>
    </source>
</evidence>
<sequence length="155" mass="15612">MLGGSSDDDGGSGPLDSIADTVTGTDERTLLPGGSSDQSSSESSDSTESSGPIDSDDAGRVRAFIEDTTDPMDTQPTLGGVRDTIENAANSANETVTDAVDNLRDEADASTTGDMETTERADELAEESPLPAWLSPTVLLAGAGVAAVAVFGGDA</sequence>
<comment type="caution">
    <text evidence="2">The sequence shown here is derived from an EMBL/GenBank/DDBJ whole genome shotgun (WGS) entry which is preliminary data.</text>
</comment>
<keyword evidence="3" id="KW-1185">Reference proteome</keyword>
<proteinExistence type="predicted"/>
<feature type="compositionally biased region" description="Acidic residues" evidence="1">
    <location>
        <begin position="1"/>
        <end position="10"/>
    </location>
</feature>
<evidence type="ECO:0000313" key="3">
    <source>
        <dbReference type="Proteomes" id="UP000270581"/>
    </source>
</evidence>
<organism evidence="2 3">
    <name type="scientific">Halosegnis longus</name>
    <dbReference type="NCBI Taxonomy" id="2216012"/>
    <lineage>
        <taxon>Archaea</taxon>
        <taxon>Methanobacteriati</taxon>
        <taxon>Methanobacteriota</taxon>
        <taxon>Stenosarchaea group</taxon>
        <taxon>Halobacteria</taxon>
        <taxon>Halobacteriales</taxon>
        <taxon>Natronomonadaceae</taxon>
        <taxon>Halosegnis</taxon>
    </lineage>
</organism>
<evidence type="ECO:0000256" key="1">
    <source>
        <dbReference type="SAM" id="MobiDB-lite"/>
    </source>
</evidence>
<dbReference type="Proteomes" id="UP000270581">
    <property type="component" value="Unassembled WGS sequence"/>
</dbReference>
<feature type="region of interest" description="Disordered" evidence="1">
    <location>
        <begin position="106"/>
        <end position="129"/>
    </location>
</feature>
<name>A0AAJ4UV03_9EURY</name>
<gene>
    <name evidence="2" type="ORF">Nmn1133_01390</name>
</gene>
<feature type="compositionally biased region" description="Low complexity" evidence="1">
    <location>
        <begin position="35"/>
        <end position="50"/>
    </location>
</feature>
<dbReference type="EMBL" id="RJJC01000001">
    <property type="protein sequence ID" value="RNJ25476.1"/>
    <property type="molecule type" value="Genomic_DNA"/>
</dbReference>
<protein>
    <submittedName>
        <fullName evidence="2">Uncharacterized protein</fullName>
    </submittedName>
</protein>